<sequence>MAGPSLRQLHAHHAIHEGGLSGAVTKTEEMEELLEMKEFEVARQAADHLIDYWETRILSHADAEEDGFYQEMVEGNPDLAGAVAKLTRDHDILRTIVADIKVRIKETGLSPEVLQQFHALLVVNAIHSRDEERLLFEQPVQKRQV</sequence>
<dbReference type="InterPro" id="IPR012312">
    <property type="entry name" value="Hemerythrin-like"/>
</dbReference>
<organism evidence="2 3">
    <name type="scientific">Paenibacillus albidus</name>
    <dbReference type="NCBI Taxonomy" id="2041023"/>
    <lineage>
        <taxon>Bacteria</taxon>
        <taxon>Bacillati</taxon>
        <taxon>Bacillota</taxon>
        <taxon>Bacilli</taxon>
        <taxon>Bacillales</taxon>
        <taxon>Paenibacillaceae</taxon>
        <taxon>Paenibacillus</taxon>
    </lineage>
</organism>
<dbReference type="AlphaFoldDB" id="A0A917CZJ9"/>
<dbReference type="Pfam" id="PF01814">
    <property type="entry name" value="Hemerythrin"/>
    <property type="match status" value="1"/>
</dbReference>
<evidence type="ECO:0000313" key="3">
    <source>
        <dbReference type="Proteomes" id="UP000637643"/>
    </source>
</evidence>
<dbReference type="EMBL" id="BMKR01000035">
    <property type="protein sequence ID" value="GGG03424.1"/>
    <property type="molecule type" value="Genomic_DNA"/>
</dbReference>
<proteinExistence type="predicted"/>
<reference evidence="2" key="2">
    <citation type="submission" date="2020-09" db="EMBL/GenBank/DDBJ databases">
        <authorList>
            <person name="Sun Q."/>
            <person name="Zhou Y."/>
        </authorList>
    </citation>
    <scope>NUCLEOTIDE SEQUENCE</scope>
    <source>
        <strain evidence="2">CGMCC 1.16134</strain>
    </source>
</reference>
<name>A0A917CZJ9_9BACL</name>
<dbReference type="Proteomes" id="UP000637643">
    <property type="component" value="Unassembled WGS sequence"/>
</dbReference>
<gene>
    <name evidence="2" type="ORF">GCM10010912_55130</name>
</gene>
<comment type="caution">
    <text evidence="2">The sequence shown here is derived from an EMBL/GenBank/DDBJ whole genome shotgun (WGS) entry which is preliminary data.</text>
</comment>
<reference evidence="2" key="1">
    <citation type="journal article" date="2014" name="Int. J. Syst. Evol. Microbiol.">
        <title>Complete genome sequence of Corynebacterium casei LMG S-19264T (=DSM 44701T), isolated from a smear-ripened cheese.</title>
        <authorList>
            <consortium name="US DOE Joint Genome Institute (JGI-PGF)"/>
            <person name="Walter F."/>
            <person name="Albersmeier A."/>
            <person name="Kalinowski J."/>
            <person name="Ruckert C."/>
        </authorList>
    </citation>
    <scope>NUCLEOTIDE SEQUENCE</scope>
    <source>
        <strain evidence="2">CGMCC 1.16134</strain>
    </source>
</reference>
<dbReference type="Gene3D" id="1.20.120.520">
    <property type="entry name" value="nmb1532 protein domain like"/>
    <property type="match status" value="1"/>
</dbReference>
<evidence type="ECO:0000313" key="2">
    <source>
        <dbReference type="EMBL" id="GGG03424.1"/>
    </source>
</evidence>
<accession>A0A917CZJ9</accession>
<dbReference type="RefSeq" id="WP_189030590.1">
    <property type="nucleotide sequence ID" value="NZ_BMKR01000035.1"/>
</dbReference>
<feature type="domain" description="Hemerythrin-like" evidence="1">
    <location>
        <begin position="10"/>
        <end position="137"/>
    </location>
</feature>
<keyword evidence="3" id="KW-1185">Reference proteome</keyword>
<protein>
    <recommendedName>
        <fullName evidence="1">Hemerythrin-like domain-containing protein</fullName>
    </recommendedName>
</protein>
<evidence type="ECO:0000259" key="1">
    <source>
        <dbReference type="Pfam" id="PF01814"/>
    </source>
</evidence>